<dbReference type="KEGG" id="ttq:NIES37_60620"/>
<dbReference type="Proteomes" id="UP000218785">
    <property type="component" value="Chromosome"/>
</dbReference>
<dbReference type="EMBL" id="AP018248">
    <property type="protein sequence ID" value="BAZ02054.1"/>
    <property type="molecule type" value="Genomic_DNA"/>
</dbReference>
<evidence type="ECO:0000313" key="3">
    <source>
        <dbReference type="Proteomes" id="UP000218785"/>
    </source>
</evidence>
<organism evidence="2 3">
    <name type="scientific">Tolypothrix tenuis PCC 7101</name>
    <dbReference type="NCBI Taxonomy" id="231146"/>
    <lineage>
        <taxon>Bacteria</taxon>
        <taxon>Bacillati</taxon>
        <taxon>Cyanobacteriota</taxon>
        <taxon>Cyanophyceae</taxon>
        <taxon>Nostocales</taxon>
        <taxon>Tolypothrichaceae</taxon>
        <taxon>Tolypothrix</taxon>
    </lineage>
</organism>
<proteinExistence type="predicted"/>
<feature type="signal peptide" evidence="1">
    <location>
        <begin position="1"/>
        <end position="25"/>
    </location>
</feature>
<keyword evidence="1" id="KW-0732">Signal</keyword>
<feature type="chain" id="PRO_5013391914" evidence="1">
    <location>
        <begin position="26"/>
        <end position="73"/>
    </location>
</feature>
<sequence length="73" mass="8358">MKRILFGSLLALPFAIASLPSQASAAQIIVRPTVRHNNVVIRPRPVVHQKLIPGHWEQTRYGRKWVPAHYVRI</sequence>
<evidence type="ECO:0000313" key="2">
    <source>
        <dbReference type="EMBL" id="BAZ02054.1"/>
    </source>
</evidence>
<name>A0A1Z4N8K4_9CYAN</name>
<keyword evidence="3" id="KW-1185">Reference proteome</keyword>
<dbReference type="AlphaFoldDB" id="A0A1Z4N8K4"/>
<gene>
    <name evidence="2" type="ORF">NIES37_60620</name>
</gene>
<reference evidence="2 3" key="1">
    <citation type="submission" date="2017-06" db="EMBL/GenBank/DDBJ databases">
        <title>Genome sequencing of cyanobaciteial culture collection at National Institute for Environmental Studies (NIES).</title>
        <authorList>
            <person name="Hirose Y."/>
            <person name="Shimura Y."/>
            <person name="Fujisawa T."/>
            <person name="Nakamura Y."/>
            <person name="Kawachi M."/>
        </authorList>
    </citation>
    <scope>NUCLEOTIDE SEQUENCE [LARGE SCALE GENOMIC DNA]</scope>
    <source>
        <strain evidence="2 3">NIES-37</strain>
    </source>
</reference>
<protein>
    <submittedName>
        <fullName evidence="2">Uncharacterized protein</fullName>
    </submittedName>
</protein>
<accession>A0A1Z4N8K4</accession>
<evidence type="ECO:0000256" key="1">
    <source>
        <dbReference type="SAM" id="SignalP"/>
    </source>
</evidence>
<dbReference type="RefSeq" id="WP_096582011.1">
    <property type="nucleotide sequence ID" value="NZ_CAWNJS010000001.1"/>
</dbReference>